<keyword evidence="5 7" id="KW-0949">S-adenosyl-L-methionine</keyword>
<name>A0A8J6N9S2_9BACT</name>
<comment type="caution">
    <text evidence="10">The sequence shown here is derived from an EMBL/GenBank/DDBJ whole genome shotgun (WGS) entry which is preliminary data.</text>
</comment>
<sequence length="285" mass="31357">MNLQKIKEVLRHKQLAPLKKLGQNFLIYPETAARIVHLAGVTSEDTILELGVGLGTLTEPLAQKAKHVIGLEIDSGILAWQNSEGNLAENVTLIHQDLLKADFHDLAQQSGGKLKIVANLPYSISNPLLFKLMDHRHDMGWAVLMLQKEVGMRLIAKPGSKEYGIVSVLLSGCAEVSRLLDVGPGQFYPRPKIDSVVVKIQFHPEPSRAAALPVHDVKLLRQVVKGSFQQRRKTLVNALSSAPLLSYSKDQVKMALSETGIDDKVRAENLTVEDYVSICTHLSAL</sequence>
<keyword evidence="3 7" id="KW-0489">Methyltransferase</keyword>
<dbReference type="NCBIfam" id="TIGR00755">
    <property type="entry name" value="ksgA"/>
    <property type="match status" value="1"/>
</dbReference>
<feature type="binding site" evidence="7 8">
    <location>
        <position position="51"/>
    </location>
    <ligand>
        <name>S-adenosyl-L-methionine</name>
        <dbReference type="ChEBI" id="CHEBI:59789"/>
    </ligand>
</feature>
<dbReference type="SMART" id="SM00650">
    <property type="entry name" value="rADc"/>
    <property type="match status" value="1"/>
</dbReference>
<dbReference type="Proteomes" id="UP000614424">
    <property type="component" value="Unassembled WGS sequence"/>
</dbReference>
<dbReference type="GO" id="GO:0052908">
    <property type="term" value="F:16S rRNA (adenine(1518)-N(6)/adenine(1519)-N(6))-dimethyltransferase activity"/>
    <property type="evidence" value="ECO:0007669"/>
    <property type="project" value="UniProtKB-EC"/>
</dbReference>
<dbReference type="FunFam" id="3.40.50.150:FF:000023">
    <property type="entry name" value="Ribosomal RNA small subunit methyltransferase A"/>
    <property type="match status" value="1"/>
</dbReference>
<evidence type="ECO:0000256" key="5">
    <source>
        <dbReference type="ARBA" id="ARBA00022691"/>
    </source>
</evidence>
<dbReference type="InterPro" id="IPR029063">
    <property type="entry name" value="SAM-dependent_MTases_sf"/>
</dbReference>
<comment type="catalytic activity">
    <reaction evidence="7">
        <text>adenosine(1518)/adenosine(1519) in 16S rRNA + 4 S-adenosyl-L-methionine = N(6)-dimethyladenosine(1518)/N(6)-dimethyladenosine(1519) in 16S rRNA + 4 S-adenosyl-L-homocysteine + 4 H(+)</text>
        <dbReference type="Rhea" id="RHEA:19609"/>
        <dbReference type="Rhea" id="RHEA-COMP:10232"/>
        <dbReference type="Rhea" id="RHEA-COMP:10233"/>
        <dbReference type="ChEBI" id="CHEBI:15378"/>
        <dbReference type="ChEBI" id="CHEBI:57856"/>
        <dbReference type="ChEBI" id="CHEBI:59789"/>
        <dbReference type="ChEBI" id="CHEBI:74411"/>
        <dbReference type="ChEBI" id="CHEBI:74493"/>
        <dbReference type="EC" id="2.1.1.182"/>
    </reaction>
</comment>
<dbReference type="PROSITE" id="PS01131">
    <property type="entry name" value="RRNA_A_DIMETH"/>
    <property type="match status" value="1"/>
</dbReference>
<proteinExistence type="inferred from homology"/>
<dbReference type="GO" id="GO:0005829">
    <property type="term" value="C:cytosol"/>
    <property type="evidence" value="ECO:0007669"/>
    <property type="project" value="TreeGrafter"/>
</dbReference>
<evidence type="ECO:0000313" key="11">
    <source>
        <dbReference type="Proteomes" id="UP000614424"/>
    </source>
</evidence>
<evidence type="ECO:0000313" key="10">
    <source>
        <dbReference type="EMBL" id="MBC8317071.1"/>
    </source>
</evidence>
<keyword evidence="2 7" id="KW-0698">rRNA processing</keyword>
<dbReference type="EC" id="2.1.1.182" evidence="7"/>
<evidence type="ECO:0000256" key="4">
    <source>
        <dbReference type="ARBA" id="ARBA00022679"/>
    </source>
</evidence>
<feature type="binding site" evidence="7 8">
    <location>
        <position position="119"/>
    </location>
    <ligand>
        <name>S-adenosyl-L-methionine</name>
        <dbReference type="ChEBI" id="CHEBI:59789"/>
    </ligand>
</feature>
<feature type="binding site" evidence="7 8">
    <location>
        <position position="24"/>
    </location>
    <ligand>
        <name>S-adenosyl-L-methionine</name>
        <dbReference type="ChEBI" id="CHEBI:59789"/>
    </ligand>
</feature>
<dbReference type="CDD" id="cd02440">
    <property type="entry name" value="AdoMet_MTases"/>
    <property type="match status" value="1"/>
</dbReference>
<dbReference type="AlphaFoldDB" id="A0A8J6N9S2"/>
<keyword evidence="6 7" id="KW-0694">RNA-binding</keyword>
<dbReference type="PANTHER" id="PTHR11727">
    <property type="entry name" value="DIMETHYLADENOSINE TRANSFERASE"/>
    <property type="match status" value="1"/>
</dbReference>
<feature type="domain" description="Ribosomal RNA adenine methylase transferase N-terminal" evidence="9">
    <location>
        <begin position="31"/>
        <end position="204"/>
    </location>
</feature>
<dbReference type="SUPFAM" id="SSF53335">
    <property type="entry name" value="S-adenosyl-L-methionine-dependent methyltransferases"/>
    <property type="match status" value="1"/>
</dbReference>
<dbReference type="Gene3D" id="1.10.8.100">
    <property type="entry name" value="Ribosomal RNA adenine dimethylase-like, domain 2"/>
    <property type="match status" value="1"/>
</dbReference>
<organism evidence="10 11">
    <name type="scientific">Candidatus Desulfobia pelagia</name>
    <dbReference type="NCBI Taxonomy" id="2841692"/>
    <lineage>
        <taxon>Bacteria</taxon>
        <taxon>Pseudomonadati</taxon>
        <taxon>Thermodesulfobacteriota</taxon>
        <taxon>Desulfobulbia</taxon>
        <taxon>Desulfobulbales</taxon>
        <taxon>Desulfobulbaceae</taxon>
        <taxon>Candidatus Desulfobia</taxon>
    </lineage>
</organism>
<evidence type="ECO:0000256" key="3">
    <source>
        <dbReference type="ARBA" id="ARBA00022603"/>
    </source>
</evidence>
<evidence type="ECO:0000256" key="8">
    <source>
        <dbReference type="PROSITE-ProRule" id="PRU01026"/>
    </source>
</evidence>
<evidence type="ECO:0000256" key="1">
    <source>
        <dbReference type="ARBA" id="ARBA00022490"/>
    </source>
</evidence>
<evidence type="ECO:0000256" key="7">
    <source>
        <dbReference type="HAMAP-Rule" id="MF_00607"/>
    </source>
</evidence>
<reference evidence="10 11" key="1">
    <citation type="submission" date="2020-08" db="EMBL/GenBank/DDBJ databases">
        <title>Bridging the membrane lipid divide: bacteria of the FCB group superphylum have the potential to synthesize archaeal ether lipids.</title>
        <authorList>
            <person name="Villanueva L."/>
            <person name="Von Meijenfeldt F.A.B."/>
            <person name="Westbye A.B."/>
            <person name="Yadav S."/>
            <person name="Hopmans E.C."/>
            <person name="Dutilh B.E."/>
            <person name="Sinninghe Damste J.S."/>
        </authorList>
    </citation>
    <scope>NUCLEOTIDE SEQUENCE [LARGE SCALE GENOMIC DNA]</scope>
    <source>
        <strain evidence="10">NIOZ-UU47</strain>
    </source>
</reference>
<comment type="function">
    <text evidence="7">Specifically dimethylates two adjacent adenosines (A1518 and A1519) in the loop of a conserved hairpin near the 3'-end of 16S rRNA in the 30S particle. May play a critical role in biogenesis of 30S subunits.</text>
</comment>
<accession>A0A8J6N9S2</accession>
<evidence type="ECO:0000256" key="2">
    <source>
        <dbReference type="ARBA" id="ARBA00022552"/>
    </source>
</evidence>
<dbReference type="Gene3D" id="3.40.50.150">
    <property type="entry name" value="Vaccinia Virus protein VP39"/>
    <property type="match status" value="1"/>
</dbReference>
<dbReference type="PROSITE" id="PS51689">
    <property type="entry name" value="SAM_RNA_A_N6_MT"/>
    <property type="match status" value="1"/>
</dbReference>
<protein>
    <recommendedName>
        <fullName evidence="7">Ribosomal RNA small subunit methyltransferase A</fullName>
        <ecNumber evidence="7">2.1.1.182</ecNumber>
    </recommendedName>
    <alternativeName>
        <fullName evidence="7">16S rRNA (adenine(1518)-N(6)/adenine(1519)-N(6))-dimethyltransferase</fullName>
    </alternativeName>
    <alternativeName>
        <fullName evidence="7">16S rRNA dimethyladenosine transferase</fullName>
    </alternativeName>
    <alternativeName>
        <fullName evidence="7">16S rRNA dimethylase</fullName>
    </alternativeName>
    <alternativeName>
        <fullName evidence="7">S-adenosylmethionine-6-N', N'-adenosyl(rRNA) dimethyltransferase</fullName>
    </alternativeName>
</protein>
<comment type="similarity">
    <text evidence="7">Belongs to the class I-like SAM-binding methyltransferase superfamily. rRNA adenine N(6)-methyltransferase family. RsmA subfamily.</text>
</comment>
<dbReference type="InterPro" id="IPR011530">
    <property type="entry name" value="rRNA_adenine_dimethylase"/>
</dbReference>
<gene>
    <name evidence="7 10" type="primary">rsmA</name>
    <name evidence="7" type="synonym">ksgA</name>
    <name evidence="10" type="ORF">H8E41_04140</name>
</gene>
<dbReference type="GO" id="GO:0003723">
    <property type="term" value="F:RNA binding"/>
    <property type="evidence" value="ECO:0007669"/>
    <property type="project" value="UniProtKB-UniRule"/>
</dbReference>
<dbReference type="PANTHER" id="PTHR11727:SF7">
    <property type="entry name" value="DIMETHYLADENOSINE TRANSFERASE-RELATED"/>
    <property type="match status" value="1"/>
</dbReference>
<feature type="binding site" evidence="7 8">
    <location>
        <position position="72"/>
    </location>
    <ligand>
        <name>S-adenosyl-L-methionine</name>
        <dbReference type="ChEBI" id="CHEBI:59789"/>
    </ligand>
</feature>
<dbReference type="Pfam" id="PF00398">
    <property type="entry name" value="RrnaAD"/>
    <property type="match status" value="1"/>
</dbReference>
<feature type="binding site" evidence="7 8">
    <location>
        <position position="26"/>
    </location>
    <ligand>
        <name>S-adenosyl-L-methionine</name>
        <dbReference type="ChEBI" id="CHEBI:59789"/>
    </ligand>
</feature>
<keyword evidence="4 7" id="KW-0808">Transferase</keyword>
<dbReference type="HAMAP" id="MF_00607">
    <property type="entry name" value="16SrRNA_methyltr_A"/>
    <property type="match status" value="1"/>
</dbReference>
<dbReference type="InterPro" id="IPR020598">
    <property type="entry name" value="rRNA_Ade_methylase_Trfase_N"/>
</dbReference>
<evidence type="ECO:0000259" key="9">
    <source>
        <dbReference type="SMART" id="SM00650"/>
    </source>
</evidence>
<feature type="binding site" evidence="7 8">
    <location>
        <position position="97"/>
    </location>
    <ligand>
        <name>S-adenosyl-L-methionine</name>
        <dbReference type="ChEBI" id="CHEBI:59789"/>
    </ligand>
</feature>
<dbReference type="EMBL" id="JACNJZ010000068">
    <property type="protein sequence ID" value="MBC8317071.1"/>
    <property type="molecule type" value="Genomic_DNA"/>
</dbReference>
<dbReference type="InterPro" id="IPR001737">
    <property type="entry name" value="KsgA/Erm"/>
</dbReference>
<dbReference type="InterPro" id="IPR020596">
    <property type="entry name" value="rRNA_Ade_Mease_Trfase_CS"/>
</dbReference>
<comment type="subcellular location">
    <subcellularLocation>
        <location evidence="7">Cytoplasm</location>
    </subcellularLocation>
</comment>
<evidence type="ECO:0000256" key="6">
    <source>
        <dbReference type="ARBA" id="ARBA00022884"/>
    </source>
</evidence>
<dbReference type="FunFam" id="1.10.8.100:FF:000001">
    <property type="entry name" value="Ribosomal RNA small subunit methyltransferase A"/>
    <property type="match status" value="1"/>
</dbReference>
<keyword evidence="1 7" id="KW-0963">Cytoplasm</keyword>
<dbReference type="InterPro" id="IPR023165">
    <property type="entry name" value="rRNA_Ade_diMease-like_C"/>
</dbReference>